<comment type="caution">
    <text evidence="8">The sequence shown here is derived from an EMBL/GenBank/DDBJ whole genome shotgun (WGS) entry which is preliminary data.</text>
</comment>
<evidence type="ECO:0000256" key="1">
    <source>
        <dbReference type="ARBA" id="ARBA00022741"/>
    </source>
</evidence>
<sequence>MDSAQRLNILVVDDESNIRRTLSLCLESDGHRTVAVSNFQDAVTEASRMSFDIAFVDLRLGTADGMDLIPRLLASTPWLKIIIITAYSSIETAVEAIRRGASDYIPKPFSPAQVRMAVNKIAEIRSLEQRVAHLQEELGRSQPEMDFSSTNLEMQRVVHLARQVASTDVTVLLRGESGTGKTVLARGIHSWSNRAPKPIGIISCPSLSPELLESELFGHVKGAFTGAIRDNPGRIAACEGGTLLLDEISELPLPVQPKLLRFLQDREYERMGDNKLRKADVRIISATNVDLEQAVRQGVFREDLLYRLNVIQIEIPPLRERPEDVAPLAVHILSFFGRKYHRPSIRFAEEALDAMKQYSWPGNIRELRNAIERAAILCRSDLVGPEHIPGRMTSAGTVPRIGDAVTLEKIEEEHIRRVIARSKSLQEAADTLGIDQATLWRRRKQYGI</sequence>
<keyword evidence="1" id="KW-0547">Nucleotide-binding</keyword>
<feature type="domain" description="Sigma-54 factor interaction" evidence="6">
    <location>
        <begin position="147"/>
        <end position="376"/>
    </location>
</feature>
<dbReference type="InterPro" id="IPR002078">
    <property type="entry name" value="Sigma_54_int"/>
</dbReference>
<keyword evidence="4" id="KW-0804">Transcription</keyword>
<dbReference type="InterPro" id="IPR025662">
    <property type="entry name" value="Sigma_54_int_dom_ATP-bd_1"/>
</dbReference>
<dbReference type="Pfam" id="PF00072">
    <property type="entry name" value="Response_reg"/>
    <property type="match status" value="1"/>
</dbReference>
<dbReference type="FunFam" id="3.40.50.300:FF:000006">
    <property type="entry name" value="DNA-binding transcriptional regulator NtrC"/>
    <property type="match status" value="1"/>
</dbReference>
<evidence type="ECO:0000256" key="3">
    <source>
        <dbReference type="ARBA" id="ARBA00023015"/>
    </source>
</evidence>
<keyword evidence="2" id="KW-0067">ATP-binding</keyword>
<name>A0A9D6UY52_9BACT</name>
<dbReference type="PROSITE" id="PS00688">
    <property type="entry name" value="SIGMA54_INTERACT_3"/>
    <property type="match status" value="1"/>
</dbReference>
<dbReference type="PANTHER" id="PTHR32071">
    <property type="entry name" value="TRANSCRIPTIONAL REGULATORY PROTEIN"/>
    <property type="match status" value="1"/>
</dbReference>
<gene>
    <name evidence="8" type="ORF">HY912_03605</name>
</gene>
<proteinExistence type="predicted"/>
<dbReference type="PROSITE" id="PS50045">
    <property type="entry name" value="SIGMA54_INTERACT_4"/>
    <property type="match status" value="1"/>
</dbReference>
<dbReference type="SUPFAM" id="SSF52172">
    <property type="entry name" value="CheY-like"/>
    <property type="match status" value="1"/>
</dbReference>
<dbReference type="Proteomes" id="UP000807825">
    <property type="component" value="Unassembled WGS sequence"/>
</dbReference>
<dbReference type="Gene3D" id="1.10.10.60">
    <property type="entry name" value="Homeodomain-like"/>
    <property type="match status" value="1"/>
</dbReference>
<dbReference type="InterPro" id="IPR011006">
    <property type="entry name" value="CheY-like_superfamily"/>
</dbReference>
<dbReference type="InterPro" id="IPR027417">
    <property type="entry name" value="P-loop_NTPase"/>
</dbReference>
<evidence type="ECO:0000256" key="5">
    <source>
        <dbReference type="PROSITE-ProRule" id="PRU00169"/>
    </source>
</evidence>
<dbReference type="Pfam" id="PF02954">
    <property type="entry name" value="HTH_8"/>
    <property type="match status" value="1"/>
</dbReference>
<dbReference type="SMART" id="SM00448">
    <property type="entry name" value="REC"/>
    <property type="match status" value="1"/>
</dbReference>
<evidence type="ECO:0000313" key="8">
    <source>
        <dbReference type="EMBL" id="MBI5248556.1"/>
    </source>
</evidence>
<dbReference type="Pfam" id="PF00158">
    <property type="entry name" value="Sigma54_activat"/>
    <property type="match status" value="1"/>
</dbReference>
<evidence type="ECO:0000259" key="6">
    <source>
        <dbReference type="PROSITE" id="PS50045"/>
    </source>
</evidence>
<dbReference type="SUPFAM" id="SSF46689">
    <property type="entry name" value="Homeodomain-like"/>
    <property type="match status" value="1"/>
</dbReference>
<protein>
    <submittedName>
        <fullName evidence="8">Sigma-54-dependent Fis family transcriptional regulator</fullName>
    </submittedName>
</protein>
<accession>A0A9D6UY52</accession>
<dbReference type="AlphaFoldDB" id="A0A9D6UY52"/>
<dbReference type="EMBL" id="JACRDE010000109">
    <property type="protein sequence ID" value="MBI5248556.1"/>
    <property type="molecule type" value="Genomic_DNA"/>
</dbReference>
<dbReference type="InterPro" id="IPR009057">
    <property type="entry name" value="Homeodomain-like_sf"/>
</dbReference>
<evidence type="ECO:0000256" key="4">
    <source>
        <dbReference type="ARBA" id="ARBA00023163"/>
    </source>
</evidence>
<dbReference type="GO" id="GO:0006355">
    <property type="term" value="P:regulation of DNA-templated transcription"/>
    <property type="evidence" value="ECO:0007669"/>
    <property type="project" value="InterPro"/>
</dbReference>
<evidence type="ECO:0000313" key="9">
    <source>
        <dbReference type="Proteomes" id="UP000807825"/>
    </source>
</evidence>
<dbReference type="InterPro" id="IPR002197">
    <property type="entry name" value="HTH_Fis"/>
</dbReference>
<dbReference type="PROSITE" id="PS50110">
    <property type="entry name" value="RESPONSE_REGULATORY"/>
    <property type="match status" value="1"/>
</dbReference>
<keyword evidence="3" id="KW-0805">Transcription regulation</keyword>
<feature type="modified residue" description="4-aspartylphosphate" evidence="5">
    <location>
        <position position="57"/>
    </location>
</feature>
<dbReference type="GO" id="GO:0043565">
    <property type="term" value="F:sequence-specific DNA binding"/>
    <property type="evidence" value="ECO:0007669"/>
    <property type="project" value="InterPro"/>
</dbReference>
<dbReference type="InterPro" id="IPR058031">
    <property type="entry name" value="AAA_lid_NorR"/>
</dbReference>
<dbReference type="Gene3D" id="3.40.50.300">
    <property type="entry name" value="P-loop containing nucleotide triphosphate hydrolases"/>
    <property type="match status" value="1"/>
</dbReference>
<evidence type="ECO:0000256" key="2">
    <source>
        <dbReference type="ARBA" id="ARBA00022840"/>
    </source>
</evidence>
<evidence type="ECO:0000259" key="7">
    <source>
        <dbReference type="PROSITE" id="PS50110"/>
    </source>
</evidence>
<dbReference type="SUPFAM" id="SSF52540">
    <property type="entry name" value="P-loop containing nucleoside triphosphate hydrolases"/>
    <property type="match status" value="1"/>
</dbReference>
<dbReference type="CDD" id="cd00009">
    <property type="entry name" value="AAA"/>
    <property type="match status" value="1"/>
</dbReference>
<dbReference type="InterPro" id="IPR025944">
    <property type="entry name" value="Sigma_54_int_dom_CS"/>
</dbReference>
<dbReference type="GO" id="GO:0000160">
    <property type="term" value="P:phosphorelay signal transduction system"/>
    <property type="evidence" value="ECO:0007669"/>
    <property type="project" value="InterPro"/>
</dbReference>
<dbReference type="GO" id="GO:0005524">
    <property type="term" value="F:ATP binding"/>
    <property type="evidence" value="ECO:0007669"/>
    <property type="project" value="UniProtKB-KW"/>
</dbReference>
<dbReference type="Pfam" id="PF25601">
    <property type="entry name" value="AAA_lid_14"/>
    <property type="match status" value="1"/>
</dbReference>
<feature type="domain" description="Response regulatory" evidence="7">
    <location>
        <begin position="8"/>
        <end position="122"/>
    </location>
</feature>
<keyword evidence="5" id="KW-0597">Phosphoprotein</keyword>
<dbReference type="PANTHER" id="PTHR32071:SF113">
    <property type="entry name" value="ALGINATE BIOSYNTHESIS TRANSCRIPTIONAL REGULATORY PROTEIN ALGB"/>
    <property type="match status" value="1"/>
</dbReference>
<dbReference type="SMART" id="SM00382">
    <property type="entry name" value="AAA"/>
    <property type="match status" value="1"/>
</dbReference>
<dbReference type="Gene3D" id="1.10.8.60">
    <property type="match status" value="1"/>
</dbReference>
<reference evidence="8" key="1">
    <citation type="submission" date="2020-07" db="EMBL/GenBank/DDBJ databases">
        <title>Huge and variable diversity of episymbiotic CPR bacteria and DPANN archaea in groundwater ecosystems.</title>
        <authorList>
            <person name="He C.Y."/>
            <person name="Keren R."/>
            <person name="Whittaker M."/>
            <person name="Farag I.F."/>
            <person name="Doudna J."/>
            <person name="Cate J.H.D."/>
            <person name="Banfield J.F."/>
        </authorList>
    </citation>
    <scope>NUCLEOTIDE SEQUENCE</scope>
    <source>
        <strain evidence="8">NC_groundwater_1664_Pr3_B-0.1um_52_9</strain>
    </source>
</reference>
<dbReference type="PROSITE" id="PS00675">
    <property type="entry name" value="SIGMA54_INTERACT_1"/>
    <property type="match status" value="1"/>
</dbReference>
<dbReference type="Gene3D" id="3.40.50.2300">
    <property type="match status" value="1"/>
</dbReference>
<dbReference type="InterPro" id="IPR003593">
    <property type="entry name" value="AAA+_ATPase"/>
</dbReference>
<dbReference type="InterPro" id="IPR001789">
    <property type="entry name" value="Sig_transdc_resp-reg_receiver"/>
</dbReference>
<organism evidence="8 9">
    <name type="scientific">Desulfomonile tiedjei</name>
    <dbReference type="NCBI Taxonomy" id="2358"/>
    <lineage>
        <taxon>Bacteria</taxon>
        <taxon>Pseudomonadati</taxon>
        <taxon>Thermodesulfobacteriota</taxon>
        <taxon>Desulfomonilia</taxon>
        <taxon>Desulfomonilales</taxon>
        <taxon>Desulfomonilaceae</taxon>
        <taxon>Desulfomonile</taxon>
    </lineage>
</organism>